<feature type="non-terminal residue" evidence="11">
    <location>
        <position position="1"/>
    </location>
</feature>
<evidence type="ECO:0000256" key="1">
    <source>
        <dbReference type="ARBA" id="ARBA00022475"/>
    </source>
</evidence>
<keyword evidence="5" id="KW-0472">Membrane</keyword>
<keyword evidence="9" id="KW-1208">Phospholipid metabolism</keyword>
<keyword evidence="8" id="KW-0456">Lyase</keyword>
<proteinExistence type="predicted"/>
<evidence type="ECO:0000256" key="2">
    <source>
        <dbReference type="ARBA" id="ARBA00022516"/>
    </source>
</evidence>
<dbReference type="InterPro" id="IPR003817">
    <property type="entry name" value="PS_Dcarbxylase"/>
</dbReference>
<keyword evidence="6" id="KW-0865">Zymogen</keyword>
<sequence>PGRNTVVHANHILAPADGKVVVIEDTVETEYFKEPRKQISIFMSPFNVHVNRNPISGVVSFFKYHPGKYLLAWDPKSSTENERTTVVVKAQNGSEILFRQIAGFLARRIVWYVKEGQPVVQGKEFGFIKFGSRVDVFVPIGTKINVKIGE</sequence>
<keyword evidence="4" id="KW-0443">Lipid metabolism</keyword>
<dbReference type="PANTHER" id="PTHR35809">
    <property type="entry name" value="ARCHAETIDYLSERINE DECARBOXYLASE PROENZYME-RELATED"/>
    <property type="match status" value="1"/>
</dbReference>
<name>A0ABX9Q5Y2_9BACT</name>
<dbReference type="PANTHER" id="PTHR35809:SF1">
    <property type="entry name" value="ARCHAETIDYLSERINE DECARBOXYLASE PROENZYME-RELATED"/>
    <property type="match status" value="1"/>
</dbReference>
<gene>
    <name evidence="11" type="ORF">D7Y13_42780</name>
</gene>
<dbReference type="Pfam" id="PF02666">
    <property type="entry name" value="PS_Dcarbxylase"/>
    <property type="match status" value="1"/>
</dbReference>
<evidence type="ECO:0000256" key="3">
    <source>
        <dbReference type="ARBA" id="ARBA00022793"/>
    </source>
</evidence>
<keyword evidence="12" id="KW-1185">Reference proteome</keyword>
<dbReference type="InterPro" id="IPR033175">
    <property type="entry name" value="PSD-A"/>
</dbReference>
<evidence type="ECO:0000256" key="7">
    <source>
        <dbReference type="ARBA" id="ARBA00023209"/>
    </source>
</evidence>
<dbReference type="EMBL" id="RAWI01000995">
    <property type="protein sequence ID" value="RKH83160.1"/>
    <property type="molecule type" value="Genomic_DNA"/>
</dbReference>
<keyword evidence="2" id="KW-0444">Lipid biosynthesis</keyword>
<feature type="non-terminal residue" evidence="11">
    <location>
        <position position="150"/>
    </location>
</feature>
<evidence type="ECO:0000256" key="4">
    <source>
        <dbReference type="ARBA" id="ARBA00023098"/>
    </source>
</evidence>
<reference evidence="11 12" key="1">
    <citation type="submission" date="2018-09" db="EMBL/GenBank/DDBJ databases">
        <authorList>
            <person name="Livingstone P.G."/>
            <person name="Whitworth D.E."/>
        </authorList>
    </citation>
    <scope>NUCLEOTIDE SEQUENCE [LARGE SCALE GENOMIC DNA]</scope>
    <source>
        <strain evidence="11 12">CA031B</strain>
    </source>
</reference>
<keyword evidence="3" id="KW-0210">Decarboxylase</keyword>
<dbReference type="NCBIfam" id="NF003678">
    <property type="entry name" value="PRK05305.1-2"/>
    <property type="match status" value="1"/>
</dbReference>
<evidence type="ECO:0000313" key="11">
    <source>
        <dbReference type="EMBL" id="RKH83160.1"/>
    </source>
</evidence>
<comment type="caution">
    <text evidence="11">The sequence shown here is derived from an EMBL/GenBank/DDBJ whole genome shotgun (WGS) entry which is preliminary data.</text>
</comment>
<accession>A0ABX9Q5Y2</accession>
<evidence type="ECO:0000313" key="12">
    <source>
        <dbReference type="Proteomes" id="UP000278907"/>
    </source>
</evidence>
<evidence type="ECO:0000256" key="6">
    <source>
        <dbReference type="ARBA" id="ARBA00023145"/>
    </source>
</evidence>
<evidence type="ECO:0000256" key="9">
    <source>
        <dbReference type="ARBA" id="ARBA00023264"/>
    </source>
</evidence>
<evidence type="ECO:0000256" key="5">
    <source>
        <dbReference type="ARBA" id="ARBA00023136"/>
    </source>
</evidence>
<keyword evidence="1" id="KW-1003">Cell membrane</keyword>
<keyword evidence="10" id="KW-0670">Pyruvate</keyword>
<dbReference type="Proteomes" id="UP000278907">
    <property type="component" value="Unassembled WGS sequence"/>
</dbReference>
<keyword evidence="7" id="KW-0594">Phospholipid biosynthesis</keyword>
<evidence type="ECO:0000256" key="10">
    <source>
        <dbReference type="ARBA" id="ARBA00023317"/>
    </source>
</evidence>
<evidence type="ECO:0000256" key="8">
    <source>
        <dbReference type="ARBA" id="ARBA00023239"/>
    </source>
</evidence>
<organism evidence="11 12">
    <name type="scientific">Corallococcus praedator</name>
    <dbReference type="NCBI Taxonomy" id="2316724"/>
    <lineage>
        <taxon>Bacteria</taxon>
        <taxon>Pseudomonadati</taxon>
        <taxon>Myxococcota</taxon>
        <taxon>Myxococcia</taxon>
        <taxon>Myxococcales</taxon>
        <taxon>Cystobacterineae</taxon>
        <taxon>Myxococcaceae</taxon>
        <taxon>Corallococcus</taxon>
    </lineage>
</organism>
<protein>
    <submittedName>
        <fullName evidence="11">Phosphatidylserine decarboxylase family protein</fullName>
    </submittedName>
</protein>